<evidence type="ECO:0000313" key="2">
    <source>
        <dbReference type="EMBL" id="MBS3183290.1"/>
    </source>
</evidence>
<dbReference type="Proteomes" id="UP000811492">
    <property type="component" value="Unassembled WGS sequence"/>
</dbReference>
<keyword evidence="3" id="KW-1185">Reference proteome</keyword>
<reference evidence="2 3" key="1">
    <citation type="submission" date="2021-02" db="EMBL/GenBank/DDBJ databases">
        <title>Draft genome and description of Leucobacter sp nov strain Marseille-Q4368.</title>
        <authorList>
            <person name="Boxberger M."/>
            <person name="La Scola B."/>
        </authorList>
    </citation>
    <scope>NUCLEOTIDE SEQUENCE [LARGE SCALE GENOMIC DNA]</scope>
    <source>
        <strain evidence="2 3">Marseille-Q4368</strain>
    </source>
</reference>
<dbReference type="Pfam" id="PF12728">
    <property type="entry name" value="HTH_17"/>
    <property type="match status" value="1"/>
</dbReference>
<dbReference type="EMBL" id="JAFEVO010000001">
    <property type="protein sequence ID" value="MBS3183290.1"/>
    <property type="molecule type" value="Genomic_DNA"/>
</dbReference>
<protein>
    <submittedName>
        <fullName evidence="2">Helix-turn-helix domain-containing protein</fullName>
    </submittedName>
</protein>
<evidence type="ECO:0000313" key="3">
    <source>
        <dbReference type="Proteomes" id="UP000811492"/>
    </source>
</evidence>
<gene>
    <name evidence="2" type="ORF">JSQ98_13965</name>
</gene>
<accession>A0ABS5M8H6</accession>
<organism evidence="2 3">
    <name type="scientific">Leucobacter manosquensis</name>
    <dbReference type="NCBI Taxonomy" id="2810611"/>
    <lineage>
        <taxon>Bacteria</taxon>
        <taxon>Bacillati</taxon>
        <taxon>Actinomycetota</taxon>
        <taxon>Actinomycetes</taxon>
        <taxon>Micrococcales</taxon>
        <taxon>Microbacteriaceae</taxon>
        <taxon>Leucobacter</taxon>
    </lineage>
</organism>
<sequence length="93" mass="10471">MEDNITAAIRKLVREEVATLLKQPKLPSVEPESPLRQYSVKSAARLLDVSEDYVLARIKDGSLPRVVDLGGSRAKYRIPIRALQEFIDSKTIH</sequence>
<proteinExistence type="predicted"/>
<dbReference type="InterPro" id="IPR041657">
    <property type="entry name" value="HTH_17"/>
</dbReference>
<feature type="domain" description="Helix-turn-helix" evidence="1">
    <location>
        <begin position="38"/>
        <end position="90"/>
    </location>
</feature>
<comment type="caution">
    <text evidence="2">The sequence shown here is derived from an EMBL/GenBank/DDBJ whole genome shotgun (WGS) entry which is preliminary data.</text>
</comment>
<dbReference type="RefSeq" id="WP_211650215.1">
    <property type="nucleotide sequence ID" value="NZ_JAFEVO010000001.1"/>
</dbReference>
<name>A0ABS5M8H6_9MICO</name>
<evidence type="ECO:0000259" key="1">
    <source>
        <dbReference type="Pfam" id="PF12728"/>
    </source>
</evidence>